<accession>A0A074VU28</accession>
<dbReference type="GO" id="GO:0016787">
    <property type="term" value="F:hydrolase activity"/>
    <property type="evidence" value="ECO:0007669"/>
    <property type="project" value="InterPro"/>
</dbReference>
<proteinExistence type="predicted"/>
<feature type="domain" description="Calcineurin-like phosphoesterase" evidence="1">
    <location>
        <begin position="53"/>
        <end position="224"/>
    </location>
</feature>
<dbReference type="Proteomes" id="UP000030672">
    <property type="component" value="Unassembled WGS sequence"/>
</dbReference>
<dbReference type="CDD" id="cd07379">
    <property type="entry name" value="MPP_239FB"/>
    <property type="match status" value="1"/>
</dbReference>
<dbReference type="PANTHER" id="PTHR12905">
    <property type="entry name" value="METALLOPHOSPHOESTERASE"/>
    <property type="match status" value="1"/>
</dbReference>
<dbReference type="InterPro" id="IPR004843">
    <property type="entry name" value="Calcineurin-like_PHP"/>
</dbReference>
<protein>
    <submittedName>
        <fullName evidence="2">Metallo-dependent phosphatase</fullName>
    </submittedName>
</protein>
<evidence type="ECO:0000313" key="3">
    <source>
        <dbReference type="Proteomes" id="UP000030672"/>
    </source>
</evidence>
<dbReference type="GeneID" id="63917865"/>
<sequence length="311" mass="34979">MLSPFAPPSPFEPPSLLYLFLLSPPKFLLRTLHRLISLFRSSPSLPQNLLPIKVVCLSDTHCQIPAVVPDGDLLIHAGDLTQAGTPKELQAQLDWLNSLPHTHKVVIAGNHDTYLDPRSRKTLPAEDIANANLNWGNLHYLQHSSTTLTFPNHRNRKLEIYGAPQIPLVEVRSLRFSILEGVDVLVTHTPPKHHMDLYGLGCEHLLAEVRRVKPRLNVFGHVHGGRGKEVVYWDDAQKAFEDGCSRPDGLVRGMVDLWLWMDVVKVVWHGVSNVVWDRVWGGEGRATRMVNASVMYINTGQLKNMPQVVEI</sequence>
<dbReference type="InterPro" id="IPR051693">
    <property type="entry name" value="UPF0046_metallophosphoest"/>
</dbReference>
<dbReference type="PANTHER" id="PTHR12905:SF18">
    <property type="entry name" value="ESTER HYDROLASE, PUTATIVE (AFU_ORTHOLOGUE AFUA_4G03130)-RELATED"/>
    <property type="match status" value="1"/>
</dbReference>
<name>A0A074VU28_AURM1</name>
<organism evidence="2 3">
    <name type="scientific">Aureobasidium melanogenum (strain CBS 110374)</name>
    <name type="common">Aureobasidium pullulans var. melanogenum</name>
    <dbReference type="NCBI Taxonomy" id="1043003"/>
    <lineage>
        <taxon>Eukaryota</taxon>
        <taxon>Fungi</taxon>
        <taxon>Dikarya</taxon>
        <taxon>Ascomycota</taxon>
        <taxon>Pezizomycotina</taxon>
        <taxon>Dothideomycetes</taxon>
        <taxon>Dothideomycetidae</taxon>
        <taxon>Dothideales</taxon>
        <taxon>Saccotheciaceae</taxon>
        <taxon>Aureobasidium</taxon>
    </lineage>
</organism>
<dbReference type="Pfam" id="PF00149">
    <property type="entry name" value="Metallophos"/>
    <property type="match status" value="1"/>
</dbReference>
<gene>
    <name evidence="2" type="ORF">M437DRAFT_64839</name>
</gene>
<evidence type="ECO:0000259" key="1">
    <source>
        <dbReference type="Pfam" id="PF00149"/>
    </source>
</evidence>
<dbReference type="HOGENOM" id="CLU_041441_3_0_1"/>
<reference evidence="2 3" key="1">
    <citation type="journal article" date="2014" name="BMC Genomics">
        <title>Genome sequencing of four Aureobasidium pullulans varieties: biotechnological potential, stress tolerance, and description of new species.</title>
        <authorList>
            <person name="Gostin Ar C."/>
            <person name="Ohm R.A."/>
            <person name="Kogej T."/>
            <person name="Sonjak S."/>
            <person name="Turk M."/>
            <person name="Zajc J."/>
            <person name="Zalar P."/>
            <person name="Grube M."/>
            <person name="Sun H."/>
            <person name="Han J."/>
            <person name="Sharma A."/>
            <person name="Chiniquy J."/>
            <person name="Ngan C.Y."/>
            <person name="Lipzen A."/>
            <person name="Barry K."/>
            <person name="Grigoriev I.V."/>
            <person name="Gunde-Cimerman N."/>
        </authorList>
    </citation>
    <scope>NUCLEOTIDE SEQUENCE [LARGE SCALE GENOMIC DNA]</scope>
    <source>
        <strain evidence="2 3">CBS 110374</strain>
    </source>
</reference>
<dbReference type="AlphaFoldDB" id="A0A074VU28"/>
<dbReference type="InterPro" id="IPR029052">
    <property type="entry name" value="Metallo-depent_PP-like"/>
</dbReference>
<evidence type="ECO:0000313" key="2">
    <source>
        <dbReference type="EMBL" id="KEQ64290.1"/>
    </source>
</evidence>
<dbReference type="SUPFAM" id="SSF56300">
    <property type="entry name" value="Metallo-dependent phosphatases"/>
    <property type="match status" value="1"/>
</dbReference>
<dbReference type="EMBL" id="KL584829">
    <property type="protein sequence ID" value="KEQ64290.1"/>
    <property type="molecule type" value="Genomic_DNA"/>
</dbReference>
<keyword evidence="3" id="KW-1185">Reference proteome</keyword>
<dbReference type="Gene3D" id="3.60.21.10">
    <property type="match status" value="1"/>
</dbReference>
<dbReference type="RefSeq" id="XP_040881313.1">
    <property type="nucleotide sequence ID" value="XM_041024492.1"/>
</dbReference>